<dbReference type="AlphaFoldDB" id="A0A540VQC9"/>
<evidence type="ECO:0000313" key="9">
    <source>
        <dbReference type="Proteomes" id="UP000315400"/>
    </source>
</evidence>
<dbReference type="CDD" id="cd13127">
    <property type="entry name" value="MATE_tuaB_like"/>
    <property type="match status" value="1"/>
</dbReference>
<keyword evidence="5 7" id="KW-1133">Transmembrane helix</keyword>
<feature type="transmembrane region" description="Helical" evidence="7">
    <location>
        <begin position="298"/>
        <end position="320"/>
    </location>
</feature>
<protein>
    <submittedName>
        <fullName evidence="8">Lipopolysaccharide biosynthesis protein</fullName>
    </submittedName>
</protein>
<evidence type="ECO:0000256" key="7">
    <source>
        <dbReference type="SAM" id="Phobius"/>
    </source>
</evidence>
<feature type="transmembrane region" description="Helical" evidence="7">
    <location>
        <begin position="389"/>
        <end position="409"/>
    </location>
</feature>
<dbReference type="EMBL" id="VIFK01000106">
    <property type="protein sequence ID" value="TQE98972.1"/>
    <property type="molecule type" value="Genomic_DNA"/>
</dbReference>
<feature type="transmembrane region" description="Helical" evidence="7">
    <location>
        <begin position="20"/>
        <end position="48"/>
    </location>
</feature>
<comment type="caution">
    <text evidence="8">The sequence shown here is derived from an EMBL/GenBank/DDBJ whole genome shotgun (WGS) entry which is preliminary data.</text>
</comment>
<comment type="similarity">
    <text evidence="2">Belongs to the polysaccharide synthase family.</text>
</comment>
<dbReference type="PANTHER" id="PTHR30250">
    <property type="entry name" value="PST FAMILY PREDICTED COLANIC ACID TRANSPORTER"/>
    <property type="match status" value="1"/>
</dbReference>
<keyword evidence="3" id="KW-1003">Cell membrane</keyword>
<evidence type="ECO:0000256" key="1">
    <source>
        <dbReference type="ARBA" id="ARBA00004651"/>
    </source>
</evidence>
<proteinExistence type="inferred from homology"/>
<feature type="transmembrane region" description="Helical" evidence="7">
    <location>
        <begin position="241"/>
        <end position="258"/>
    </location>
</feature>
<feature type="transmembrane region" description="Helical" evidence="7">
    <location>
        <begin position="363"/>
        <end position="383"/>
    </location>
</feature>
<dbReference type="Proteomes" id="UP000315400">
    <property type="component" value="Unassembled WGS sequence"/>
</dbReference>
<reference evidence="8 9" key="1">
    <citation type="submission" date="2019-06" db="EMBL/GenBank/DDBJ databases">
        <title>Metagenome assembled Genome of Spiribacter salinus SL48-SHIP from the microbial mat of Salt Lake 48 (Novosibirsk region, Russia).</title>
        <authorList>
            <person name="Shipova A."/>
            <person name="Rozanov A.S."/>
            <person name="Bryanskaya A.V."/>
            <person name="Peltek S.E."/>
        </authorList>
    </citation>
    <scope>NUCLEOTIDE SEQUENCE [LARGE SCALE GENOMIC DNA]</scope>
    <source>
        <strain evidence="8">SL48-SHIP-2</strain>
    </source>
</reference>
<feature type="transmembrane region" description="Helical" evidence="7">
    <location>
        <begin position="332"/>
        <end position="351"/>
    </location>
</feature>
<feature type="transmembrane region" description="Helical" evidence="7">
    <location>
        <begin position="101"/>
        <end position="118"/>
    </location>
</feature>
<dbReference type="Pfam" id="PF13440">
    <property type="entry name" value="Polysacc_synt_3"/>
    <property type="match status" value="1"/>
</dbReference>
<feature type="transmembrane region" description="Helical" evidence="7">
    <location>
        <begin position="430"/>
        <end position="448"/>
    </location>
</feature>
<evidence type="ECO:0000256" key="5">
    <source>
        <dbReference type="ARBA" id="ARBA00022989"/>
    </source>
</evidence>
<dbReference type="InterPro" id="IPR050833">
    <property type="entry name" value="Poly_Biosynth_Transport"/>
</dbReference>
<keyword evidence="4 7" id="KW-0812">Transmembrane</keyword>
<evidence type="ECO:0000256" key="2">
    <source>
        <dbReference type="ARBA" id="ARBA00007430"/>
    </source>
</evidence>
<gene>
    <name evidence="8" type="ORF">FKY71_11010</name>
</gene>
<feature type="transmembrane region" description="Helical" evidence="7">
    <location>
        <begin position="185"/>
        <end position="206"/>
    </location>
</feature>
<evidence type="ECO:0000313" key="8">
    <source>
        <dbReference type="EMBL" id="TQE98972.1"/>
    </source>
</evidence>
<comment type="subcellular location">
    <subcellularLocation>
        <location evidence="1">Cell membrane</location>
        <topology evidence="1">Multi-pass membrane protein</topology>
    </subcellularLocation>
</comment>
<evidence type="ECO:0000256" key="3">
    <source>
        <dbReference type="ARBA" id="ARBA00022475"/>
    </source>
</evidence>
<name>A0A540VQC9_9GAMM</name>
<dbReference type="GO" id="GO:0005886">
    <property type="term" value="C:plasma membrane"/>
    <property type="evidence" value="ECO:0007669"/>
    <property type="project" value="UniProtKB-SubCell"/>
</dbReference>
<feature type="transmembrane region" description="Helical" evidence="7">
    <location>
        <begin position="157"/>
        <end position="179"/>
    </location>
</feature>
<evidence type="ECO:0000256" key="6">
    <source>
        <dbReference type="ARBA" id="ARBA00023136"/>
    </source>
</evidence>
<feature type="transmembrane region" description="Helical" evidence="7">
    <location>
        <begin position="460"/>
        <end position="481"/>
    </location>
</feature>
<sequence length="514" mass="55261">MLQRLSHVKHQRVRGQRQVILRGALWVASARTVVRLLGLGSTVVLARLLSPEDFGLVAVSMAIISFLRASTELSFAHALIHYQDATDTDYATAWTLNALRGLLIGLIALAAAYPAAILTGDDRVMPLVAVLAAHPLLQSLENSHFVRFEKALQFDALFWLMACTKVAGVVVAVSVAVIWHSYWALVAGMIATVCTRTILTFVMTPGPIWLTVRSWRRLLGFSGWLSGADVLGALGRRLDPLLLGFFASTQVVGFLHMARELTWMTFNEIAAPLRRVLFPALSRLQVGSNAFNSAYTSAVAGLFMVLAPVIAGLALTAPNAIPLLLGDKWDEVILPVQLLAASLIFSIPGRVAQSAVMASGHTLLIFQRTLLVLPIKLIAFLVGAYYYGLIGAVLGGIAAMFVETVVNILMARKVTGISAADHFRHLSRSCAALSIMAVAVISITYVLPSVAPAGQHFPTLVAQVSAGAVAYLTTHLGLWWLAGQPRGPEAVATELALNLAQRITRKTGRQRSDG</sequence>
<organism evidence="8 9">
    <name type="scientific">Spiribacter salinus</name>
    <dbReference type="NCBI Taxonomy" id="1335746"/>
    <lineage>
        <taxon>Bacteria</taxon>
        <taxon>Pseudomonadati</taxon>
        <taxon>Pseudomonadota</taxon>
        <taxon>Gammaproteobacteria</taxon>
        <taxon>Chromatiales</taxon>
        <taxon>Ectothiorhodospiraceae</taxon>
        <taxon>Spiribacter</taxon>
    </lineage>
</organism>
<keyword evidence="6 7" id="KW-0472">Membrane</keyword>
<evidence type="ECO:0000256" key="4">
    <source>
        <dbReference type="ARBA" id="ARBA00022692"/>
    </source>
</evidence>
<accession>A0A540VQC9</accession>
<dbReference type="PANTHER" id="PTHR30250:SF10">
    <property type="entry name" value="LIPOPOLYSACCHARIDE BIOSYNTHESIS PROTEIN WZXC"/>
    <property type="match status" value="1"/>
</dbReference>
<feature type="transmembrane region" description="Helical" evidence="7">
    <location>
        <begin position="54"/>
        <end position="80"/>
    </location>
</feature>